<comment type="caution">
    <text evidence="9">The sequence shown here is derived from an EMBL/GenBank/DDBJ whole genome shotgun (WGS) entry which is preliminary data.</text>
</comment>
<evidence type="ECO:0000256" key="6">
    <source>
        <dbReference type="ARBA" id="ARBA00022989"/>
    </source>
</evidence>
<comment type="subcellular location">
    <subcellularLocation>
        <location evidence="1">Cell membrane</location>
        <topology evidence="1">Multi-pass membrane protein</topology>
    </subcellularLocation>
</comment>
<keyword evidence="4" id="KW-1003">Cell membrane</keyword>
<dbReference type="Proteomes" id="UP000317998">
    <property type="component" value="Unassembled WGS sequence"/>
</dbReference>
<protein>
    <submittedName>
        <fullName evidence="9">Iron complex transport system permease protein</fullName>
    </submittedName>
</protein>
<dbReference type="Gene3D" id="1.10.3470.10">
    <property type="entry name" value="ABC transporter involved in vitamin B12 uptake, BtuC"/>
    <property type="match status" value="1"/>
</dbReference>
<feature type="transmembrane region" description="Helical" evidence="8">
    <location>
        <begin position="289"/>
        <end position="307"/>
    </location>
</feature>
<feature type="transmembrane region" description="Helical" evidence="8">
    <location>
        <begin position="74"/>
        <end position="95"/>
    </location>
</feature>
<sequence>MLVLIGLLSLAVGTKYIPLPEVWTALFAPTGSYSDTVIASRVPRTILGLLVGAALAVAGAVMQGVTRNVLADPGILGVNVGAAAAVVTGIAFFGVGAGVGSVWVALPGAFIAVLVVYVLGSAGGRATPVRLVLAGVVVSAVVATYIQALALSLPEVFNAYRFWVVGSLAGRDPQLIFDILPFIVLGLVLSLGIASPLNALALGEDTARALGSSVGRTRILGALATTVLAAAATAGVGPIAFVGLAVPHIVRAFTGNDHRWLIPGCIVLGPALLLAADLVGRVIVSPNELMVGVVTAFVGGPMLLLVVRRMRGAA</sequence>
<evidence type="ECO:0000256" key="2">
    <source>
        <dbReference type="ARBA" id="ARBA00007935"/>
    </source>
</evidence>
<keyword evidence="5 8" id="KW-0812">Transmembrane</keyword>
<evidence type="ECO:0000256" key="4">
    <source>
        <dbReference type="ARBA" id="ARBA00022475"/>
    </source>
</evidence>
<proteinExistence type="inferred from homology"/>
<dbReference type="GO" id="GO:0033214">
    <property type="term" value="P:siderophore-iron import into cell"/>
    <property type="evidence" value="ECO:0007669"/>
    <property type="project" value="TreeGrafter"/>
</dbReference>
<dbReference type="PANTHER" id="PTHR30472:SF1">
    <property type="entry name" value="FE(3+) DICITRATE TRANSPORT SYSTEM PERMEASE PROTEIN FECC-RELATED"/>
    <property type="match status" value="1"/>
</dbReference>
<organism evidence="9 10">
    <name type="scientific">Homoserinimonas aerilata</name>
    <dbReference type="NCBI Taxonomy" id="1162970"/>
    <lineage>
        <taxon>Bacteria</taxon>
        <taxon>Bacillati</taxon>
        <taxon>Actinomycetota</taxon>
        <taxon>Actinomycetes</taxon>
        <taxon>Micrococcales</taxon>
        <taxon>Microbacteriaceae</taxon>
        <taxon>Homoserinimonas</taxon>
    </lineage>
</organism>
<feature type="transmembrane region" description="Helical" evidence="8">
    <location>
        <begin position="42"/>
        <end position="62"/>
    </location>
</feature>
<name>A0A542YKU8_9MICO</name>
<feature type="transmembrane region" description="Helical" evidence="8">
    <location>
        <begin position="174"/>
        <end position="198"/>
    </location>
</feature>
<dbReference type="GO" id="GO:0022857">
    <property type="term" value="F:transmembrane transporter activity"/>
    <property type="evidence" value="ECO:0007669"/>
    <property type="project" value="InterPro"/>
</dbReference>
<dbReference type="CDD" id="cd06550">
    <property type="entry name" value="TM_ABC_iron-siderophores_like"/>
    <property type="match status" value="1"/>
</dbReference>
<dbReference type="PANTHER" id="PTHR30472">
    <property type="entry name" value="FERRIC ENTEROBACTIN TRANSPORT SYSTEM PERMEASE PROTEIN"/>
    <property type="match status" value="1"/>
</dbReference>
<gene>
    <name evidence="9" type="ORF">FB562_1817</name>
</gene>
<dbReference type="SUPFAM" id="SSF81345">
    <property type="entry name" value="ABC transporter involved in vitamin B12 uptake, BtuC"/>
    <property type="match status" value="1"/>
</dbReference>
<evidence type="ECO:0000256" key="8">
    <source>
        <dbReference type="SAM" id="Phobius"/>
    </source>
</evidence>
<dbReference type="Pfam" id="PF01032">
    <property type="entry name" value="FecCD"/>
    <property type="match status" value="1"/>
</dbReference>
<comment type="similarity">
    <text evidence="2">Belongs to the binding-protein-dependent transport system permease family. FecCD subfamily.</text>
</comment>
<dbReference type="InterPro" id="IPR000522">
    <property type="entry name" value="ABC_transptr_permease_BtuC"/>
</dbReference>
<keyword evidence="3" id="KW-0813">Transport</keyword>
<evidence type="ECO:0000256" key="1">
    <source>
        <dbReference type="ARBA" id="ARBA00004651"/>
    </source>
</evidence>
<feature type="transmembrane region" description="Helical" evidence="8">
    <location>
        <begin position="260"/>
        <end position="280"/>
    </location>
</feature>
<dbReference type="FunFam" id="1.10.3470.10:FF:000001">
    <property type="entry name" value="Vitamin B12 ABC transporter permease BtuC"/>
    <property type="match status" value="1"/>
</dbReference>
<feature type="transmembrane region" description="Helical" evidence="8">
    <location>
        <begin position="101"/>
        <end position="119"/>
    </location>
</feature>
<keyword evidence="7 8" id="KW-0472">Membrane</keyword>
<keyword evidence="10" id="KW-1185">Reference proteome</keyword>
<dbReference type="InterPro" id="IPR037294">
    <property type="entry name" value="ABC_BtuC-like"/>
</dbReference>
<dbReference type="GO" id="GO:0005886">
    <property type="term" value="C:plasma membrane"/>
    <property type="evidence" value="ECO:0007669"/>
    <property type="project" value="UniProtKB-SubCell"/>
</dbReference>
<dbReference type="EMBL" id="VFOM01000001">
    <property type="protein sequence ID" value="TQL48719.1"/>
    <property type="molecule type" value="Genomic_DNA"/>
</dbReference>
<accession>A0A542YKU8</accession>
<evidence type="ECO:0000256" key="5">
    <source>
        <dbReference type="ARBA" id="ARBA00022692"/>
    </source>
</evidence>
<feature type="transmembrane region" description="Helical" evidence="8">
    <location>
        <begin position="219"/>
        <end position="240"/>
    </location>
</feature>
<reference evidence="9 10" key="1">
    <citation type="submission" date="2019-06" db="EMBL/GenBank/DDBJ databases">
        <title>Sequencing the genomes of 1000 actinobacteria strains.</title>
        <authorList>
            <person name="Klenk H.-P."/>
        </authorList>
    </citation>
    <scope>NUCLEOTIDE SEQUENCE [LARGE SCALE GENOMIC DNA]</scope>
    <source>
        <strain evidence="9 10">DSM 26477</strain>
    </source>
</reference>
<evidence type="ECO:0000313" key="9">
    <source>
        <dbReference type="EMBL" id="TQL48719.1"/>
    </source>
</evidence>
<dbReference type="AlphaFoldDB" id="A0A542YKU8"/>
<evidence type="ECO:0000256" key="7">
    <source>
        <dbReference type="ARBA" id="ARBA00023136"/>
    </source>
</evidence>
<feature type="transmembrane region" description="Helical" evidence="8">
    <location>
        <begin position="131"/>
        <end position="154"/>
    </location>
</feature>
<evidence type="ECO:0000256" key="3">
    <source>
        <dbReference type="ARBA" id="ARBA00022448"/>
    </source>
</evidence>
<keyword evidence="6 8" id="KW-1133">Transmembrane helix</keyword>
<evidence type="ECO:0000313" key="10">
    <source>
        <dbReference type="Proteomes" id="UP000317998"/>
    </source>
</evidence>